<feature type="transmembrane region" description="Helical" evidence="5">
    <location>
        <begin position="539"/>
        <end position="563"/>
    </location>
</feature>
<dbReference type="RefSeq" id="WP_059350499.1">
    <property type="nucleotide sequence ID" value="NZ_LDYG01000020.1"/>
</dbReference>
<dbReference type="Gene3D" id="3.40.1710.10">
    <property type="entry name" value="abc type-2 transporter like domain"/>
    <property type="match status" value="1"/>
</dbReference>
<keyword evidence="4 5" id="KW-0472">Membrane</keyword>
<sequence length="691" mass="73569">MKKSLLFAEFKDILMNRKVLIPVIAVLFIPILYSGMFLWAFWDPYEGLSDLPVAIVNNDEGAELDGESFDVGEELVKELKETQDFHYIFVDDEEGEKGLERQEYYMLVEIPNDFSEHATTLLDADPSKLELVFVPNEGYNFLAGQIGESGVKEIKSSLTAKVAETYAEMMFDSIEELGDGFAEAGDKARELEDGASKISDGAKDLSDGVSTLQDGASELNKGASDLNSGAKELSSGLHQLSNAYGQIESGASDLQDGGAELRNGLAQLNEGSKGLQEGLGTISSNTAELKNGTAQLTNGASQVAEGLKELQAALSPLLASLPEEQRELYAASVNSLVAGSEQVATGAVQTDQAVGLLEAGQKEALSGANQLVGGSNQLLAGANQLTAGQSEFTKGILTFGENLRSADAGGQDLAVGTNELASGTSELSSGAVELKDGSVELADGTIELSNGSTEFKEGLLDAADEAKITVDEDNYSMVGEPILLDDEGVNEVPNYGTGFTPYFLSLGLFVGALLISIVYPLKEPAIRPASAFSWFGSKFFILLVVGVLQSFIAVGILLTSGLGLEVQSLGYFILSTLLTSLAYLAIIQLLVTTLGDPGRFVAIIILILQLTTSAGTFPLELIPQALQVFNPLLPMTYSVAAFKAVISTGNFAFMWSNLAVLIGFIIIPMILTLAYFIMKHRKMYYKQVEAA</sequence>
<evidence type="ECO:0000313" key="7">
    <source>
        <dbReference type="EMBL" id="KUP07710.1"/>
    </source>
</evidence>
<feature type="transmembrane region" description="Helical" evidence="5">
    <location>
        <begin position="499"/>
        <end position="519"/>
    </location>
</feature>
<name>A0A147KAH5_9BACI</name>
<feature type="transmembrane region" description="Helical" evidence="5">
    <location>
        <begin position="652"/>
        <end position="677"/>
    </location>
</feature>
<dbReference type="InterPro" id="IPR017500">
    <property type="entry name" value="Phage_infect_YhgE_N"/>
</dbReference>
<dbReference type="AlphaFoldDB" id="A0A147KAH5"/>
<comment type="subcellular location">
    <subcellularLocation>
        <location evidence="1">Membrane</location>
        <topology evidence="1">Multi-pass membrane protein</topology>
    </subcellularLocation>
</comment>
<dbReference type="InterPro" id="IPR013525">
    <property type="entry name" value="ABC2_TM"/>
</dbReference>
<proteinExistence type="predicted"/>
<dbReference type="PANTHER" id="PTHR43077">
    <property type="entry name" value="TRANSPORT PERMEASE YVFS-RELATED"/>
    <property type="match status" value="1"/>
</dbReference>
<evidence type="ECO:0000256" key="2">
    <source>
        <dbReference type="ARBA" id="ARBA00022692"/>
    </source>
</evidence>
<reference evidence="7 8" key="1">
    <citation type="journal article" date="2016" name="Front. Microbiol.">
        <title>Microevolution Analysis of Bacillus coahuilensis Unveils Differences in Phosphorus Acquisition Strategies and Their Regulation.</title>
        <authorList>
            <person name="Gomez-Lunar Z."/>
            <person name="Hernandez-Gonzalez I."/>
            <person name="Rodriguez-Torres M.D."/>
            <person name="Souza V."/>
            <person name="Olmedo-Alvarez G."/>
        </authorList>
    </citation>
    <scope>NUCLEOTIDE SEQUENCE [LARGE SCALE GENOMIC DNA]</scope>
    <source>
        <strain evidence="8">p1.1.43</strain>
    </source>
</reference>
<dbReference type="InterPro" id="IPR051328">
    <property type="entry name" value="T7SS_ABC-Transporter"/>
</dbReference>
<keyword evidence="2 5" id="KW-0812">Transmembrane</keyword>
<dbReference type="NCBIfam" id="TIGR03057">
    <property type="entry name" value="xxxLxxG_by_4"/>
    <property type="match status" value="4"/>
</dbReference>
<evidence type="ECO:0000259" key="6">
    <source>
        <dbReference type="Pfam" id="PF12698"/>
    </source>
</evidence>
<keyword evidence="8" id="KW-1185">Reference proteome</keyword>
<comment type="caution">
    <text evidence="7">The sequence shown here is derived from an EMBL/GenBank/DDBJ whole genome shotgun (WGS) entry which is preliminary data.</text>
</comment>
<evidence type="ECO:0000256" key="4">
    <source>
        <dbReference type="ARBA" id="ARBA00023136"/>
    </source>
</evidence>
<accession>A0A147KAH5</accession>
<organism evidence="7 8">
    <name type="scientific">Bacillus coahuilensis p1.1.43</name>
    <dbReference type="NCBI Taxonomy" id="1150625"/>
    <lineage>
        <taxon>Bacteria</taxon>
        <taxon>Bacillati</taxon>
        <taxon>Bacillota</taxon>
        <taxon>Bacilli</taxon>
        <taxon>Bacillales</taxon>
        <taxon>Bacillaceae</taxon>
        <taxon>Bacillus</taxon>
    </lineage>
</organism>
<protein>
    <recommendedName>
        <fullName evidence="6">ABC-2 type transporter transmembrane domain-containing protein</fullName>
    </recommendedName>
</protein>
<evidence type="ECO:0000256" key="3">
    <source>
        <dbReference type="ARBA" id="ARBA00022989"/>
    </source>
</evidence>
<dbReference type="EMBL" id="LDYG01000020">
    <property type="protein sequence ID" value="KUP07710.1"/>
    <property type="molecule type" value="Genomic_DNA"/>
</dbReference>
<keyword evidence="3 5" id="KW-1133">Transmembrane helix</keyword>
<dbReference type="NCBIfam" id="TIGR03062">
    <property type="entry name" value="pip_yhgE_Cterm"/>
    <property type="match status" value="1"/>
</dbReference>
<evidence type="ECO:0000256" key="1">
    <source>
        <dbReference type="ARBA" id="ARBA00004141"/>
    </source>
</evidence>
<feature type="transmembrane region" description="Helical" evidence="5">
    <location>
        <begin position="20"/>
        <end position="42"/>
    </location>
</feature>
<gene>
    <name evidence="7" type="ORF">Q75_04190</name>
</gene>
<dbReference type="SUPFAM" id="SSF58104">
    <property type="entry name" value="Methyl-accepting chemotaxis protein (MCP) signaling domain"/>
    <property type="match status" value="1"/>
</dbReference>
<dbReference type="Proteomes" id="UP000074108">
    <property type="component" value="Unassembled WGS sequence"/>
</dbReference>
<dbReference type="NCBIfam" id="TIGR03061">
    <property type="entry name" value="pip_yhgE_Nterm"/>
    <property type="match status" value="1"/>
</dbReference>
<dbReference type="STRING" id="1150625.Q75_04190"/>
<dbReference type="OrthoDB" id="9811483at2"/>
<dbReference type="PANTHER" id="PTHR43077:SF5">
    <property type="entry name" value="PHAGE INFECTION PROTEIN"/>
    <property type="match status" value="1"/>
</dbReference>
<evidence type="ECO:0000313" key="8">
    <source>
        <dbReference type="Proteomes" id="UP000074108"/>
    </source>
</evidence>
<dbReference type="GO" id="GO:0016020">
    <property type="term" value="C:membrane"/>
    <property type="evidence" value="ECO:0007669"/>
    <property type="project" value="UniProtKB-SubCell"/>
</dbReference>
<feature type="transmembrane region" description="Helical" evidence="5">
    <location>
        <begin position="569"/>
        <end position="591"/>
    </location>
</feature>
<dbReference type="Pfam" id="PF12698">
    <property type="entry name" value="ABC2_membrane_3"/>
    <property type="match status" value="2"/>
</dbReference>
<dbReference type="InterPro" id="IPR017501">
    <property type="entry name" value="Phage_infect_YhgE_C"/>
</dbReference>
<feature type="transmembrane region" description="Helical" evidence="5">
    <location>
        <begin position="600"/>
        <end position="619"/>
    </location>
</feature>
<dbReference type="PATRIC" id="fig|1150625.3.peg.875"/>
<dbReference type="GO" id="GO:0140359">
    <property type="term" value="F:ABC-type transporter activity"/>
    <property type="evidence" value="ECO:0007669"/>
    <property type="project" value="InterPro"/>
</dbReference>
<dbReference type="InterPro" id="IPR023908">
    <property type="entry name" value="xxxLxxG_rpt"/>
</dbReference>
<feature type="domain" description="ABC-2 type transporter transmembrane" evidence="6">
    <location>
        <begin position="24"/>
        <end position="133"/>
    </location>
</feature>
<feature type="domain" description="ABC-2 type transporter transmembrane" evidence="6">
    <location>
        <begin position="490"/>
        <end position="673"/>
    </location>
</feature>
<evidence type="ECO:0000256" key="5">
    <source>
        <dbReference type="SAM" id="Phobius"/>
    </source>
</evidence>